<sequence length="62" mass="6718">MFEITIDYDKCSADQECIDSCPAQVFDEGEDGKPVVARPEDCLGCETCVEVCPEGAITVTEI</sequence>
<dbReference type="PANTHER" id="PTHR43687:SF6">
    <property type="entry name" value="L-ASPARTATE SEMIALDEHYDE SULFURTRANSFERASE IRON-SULFUR SUBUNIT"/>
    <property type="match status" value="1"/>
</dbReference>
<keyword evidence="6" id="KW-0408">Iron</keyword>
<feature type="domain" description="4Fe-4S ferredoxin-type" evidence="8">
    <location>
        <begin position="2"/>
        <end position="31"/>
    </location>
</feature>
<protein>
    <submittedName>
        <fullName evidence="9">4Fe-4S ferredoxin</fullName>
    </submittedName>
</protein>
<dbReference type="PROSITE" id="PS51379">
    <property type="entry name" value="4FE4S_FER_2"/>
    <property type="match status" value="2"/>
</dbReference>
<keyword evidence="7" id="KW-0411">Iron-sulfur</keyword>
<keyword evidence="4" id="KW-0677">Repeat</keyword>
<evidence type="ECO:0000256" key="2">
    <source>
        <dbReference type="ARBA" id="ARBA00022485"/>
    </source>
</evidence>
<evidence type="ECO:0000256" key="1">
    <source>
        <dbReference type="ARBA" id="ARBA00022448"/>
    </source>
</evidence>
<dbReference type="STRING" id="1795632.TH606_04800"/>
<dbReference type="GO" id="GO:0046872">
    <property type="term" value="F:metal ion binding"/>
    <property type="evidence" value="ECO:0007669"/>
    <property type="project" value="UniProtKB-KW"/>
</dbReference>
<evidence type="ECO:0000259" key="8">
    <source>
        <dbReference type="PROSITE" id="PS51379"/>
    </source>
</evidence>
<dbReference type="RefSeq" id="WP_068541785.1">
    <property type="nucleotide sequence ID" value="NZ_LSFI01000018.1"/>
</dbReference>
<evidence type="ECO:0000256" key="3">
    <source>
        <dbReference type="ARBA" id="ARBA00022723"/>
    </source>
</evidence>
<dbReference type="Gene3D" id="3.30.70.20">
    <property type="match status" value="1"/>
</dbReference>
<proteinExistence type="predicted"/>
<reference evidence="9 10" key="1">
    <citation type="submission" date="2016-02" db="EMBL/GenBank/DDBJ databases">
        <title>Draft genome sequence of Thermodesulfatator sp. S606.</title>
        <authorList>
            <person name="Lai Q."/>
            <person name="Cao J."/>
            <person name="Dupont S."/>
            <person name="Shao Z."/>
            <person name="Jebbar M."/>
            <person name="Alain K."/>
        </authorList>
    </citation>
    <scope>NUCLEOTIDE SEQUENCE [LARGE SCALE GENOMIC DNA]</scope>
    <source>
        <strain evidence="9 10">S606</strain>
    </source>
</reference>
<dbReference type="Proteomes" id="UP000076964">
    <property type="component" value="Unassembled WGS sequence"/>
</dbReference>
<evidence type="ECO:0000256" key="7">
    <source>
        <dbReference type="ARBA" id="ARBA00023014"/>
    </source>
</evidence>
<name>A0A177E7D9_9BACT</name>
<organism evidence="9 10">
    <name type="scientific">Thermodesulfatator autotrophicus</name>
    <dbReference type="NCBI Taxonomy" id="1795632"/>
    <lineage>
        <taxon>Bacteria</taxon>
        <taxon>Pseudomonadati</taxon>
        <taxon>Thermodesulfobacteriota</taxon>
        <taxon>Thermodesulfobacteria</taxon>
        <taxon>Thermodesulfobacteriales</taxon>
        <taxon>Thermodesulfatatoraceae</taxon>
        <taxon>Thermodesulfatator</taxon>
    </lineage>
</organism>
<dbReference type="EMBL" id="LSFI01000018">
    <property type="protein sequence ID" value="OAG27854.1"/>
    <property type="molecule type" value="Genomic_DNA"/>
</dbReference>
<accession>A0A177E7D9</accession>
<evidence type="ECO:0000313" key="9">
    <source>
        <dbReference type="EMBL" id="OAG27854.1"/>
    </source>
</evidence>
<dbReference type="InterPro" id="IPR050572">
    <property type="entry name" value="Fe-S_Ferredoxin"/>
</dbReference>
<dbReference type="SUPFAM" id="SSF54862">
    <property type="entry name" value="4Fe-4S ferredoxins"/>
    <property type="match status" value="1"/>
</dbReference>
<keyword evidence="2" id="KW-0004">4Fe-4S</keyword>
<evidence type="ECO:0000256" key="5">
    <source>
        <dbReference type="ARBA" id="ARBA00022982"/>
    </source>
</evidence>
<dbReference type="InterPro" id="IPR017896">
    <property type="entry name" value="4Fe4S_Fe-S-bd"/>
</dbReference>
<evidence type="ECO:0000256" key="4">
    <source>
        <dbReference type="ARBA" id="ARBA00022737"/>
    </source>
</evidence>
<feature type="domain" description="4Fe-4S ferredoxin-type" evidence="8">
    <location>
        <begin position="32"/>
        <end position="62"/>
    </location>
</feature>
<keyword evidence="3" id="KW-0479">Metal-binding</keyword>
<dbReference type="PROSITE" id="PS00198">
    <property type="entry name" value="4FE4S_FER_1"/>
    <property type="match status" value="1"/>
</dbReference>
<dbReference type="PANTHER" id="PTHR43687">
    <property type="entry name" value="ADENYLYLSULFATE REDUCTASE, BETA SUBUNIT"/>
    <property type="match status" value="1"/>
</dbReference>
<dbReference type="InterPro" id="IPR017900">
    <property type="entry name" value="4Fe4S_Fe_S_CS"/>
</dbReference>
<dbReference type="OrthoDB" id="9800445at2"/>
<dbReference type="GO" id="GO:0051539">
    <property type="term" value="F:4 iron, 4 sulfur cluster binding"/>
    <property type="evidence" value="ECO:0007669"/>
    <property type="project" value="UniProtKB-KW"/>
</dbReference>
<evidence type="ECO:0000313" key="10">
    <source>
        <dbReference type="Proteomes" id="UP000076964"/>
    </source>
</evidence>
<comment type="caution">
    <text evidence="9">The sequence shown here is derived from an EMBL/GenBank/DDBJ whole genome shotgun (WGS) entry which is preliminary data.</text>
</comment>
<gene>
    <name evidence="9" type="ORF">TH606_04800</name>
</gene>
<keyword evidence="5" id="KW-0249">Electron transport</keyword>
<keyword evidence="10" id="KW-1185">Reference proteome</keyword>
<dbReference type="AlphaFoldDB" id="A0A177E7D9"/>
<evidence type="ECO:0000256" key="6">
    <source>
        <dbReference type="ARBA" id="ARBA00023004"/>
    </source>
</evidence>
<keyword evidence="1" id="KW-0813">Transport</keyword>
<dbReference type="Pfam" id="PF13237">
    <property type="entry name" value="Fer4_10"/>
    <property type="match status" value="1"/>
</dbReference>